<keyword evidence="6" id="KW-1185">Reference proteome</keyword>
<sequence>MKTSNSFLTLGETMVELAPVEGSLYKRGFAGDTLNTAWYLRACLPGDWTVGYVTALGDDPLSSEMTAFIQDHGIDTTSIRYVSGKACGLYLIALQEGERSFSYWRDSSAARQLVDDPDWLKAAIKKADNLFLSGISIAILSPQDRGTLMGILQDFLSQGGEISFDPNFRPKLWENKKTSREWLEKFAGLSTTVLPSFDDERDLFGDASPADTCIRYRDLGIREVVVKNSSQPVTYCRSDNIHVMPISDVARPKDSTGAGDSFNGAYLASVALGHSQEQAIKNAISLSAQVINTEGALMPMSEVRTSSWSGSLV</sequence>
<dbReference type="CDD" id="cd01166">
    <property type="entry name" value="KdgK"/>
    <property type="match status" value="1"/>
</dbReference>
<evidence type="ECO:0000256" key="3">
    <source>
        <dbReference type="ARBA" id="ARBA00022777"/>
    </source>
</evidence>
<keyword evidence="2" id="KW-0808">Transferase</keyword>
<gene>
    <name evidence="5" type="ORF">E4656_12150</name>
</gene>
<evidence type="ECO:0000256" key="1">
    <source>
        <dbReference type="ARBA" id="ARBA00010688"/>
    </source>
</evidence>
<feature type="domain" description="Carbohydrate kinase PfkB" evidence="4">
    <location>
        <begin position="19"/>
        <end position="298"/>
    </location>
</feature>
<comment type="caution">
    <text evidence="5">The sequence shown here is derived from an EMBL/GenBank/DDBJ whole genome shotgun (WGS) entry which is preliminary data.</text>
</comment>
<evidence type="ECO:0000313" key="6">
    <source>
        <dbReference type="Proteomes" id="UP000297475"/>
    </source>
</evidence>
<dbReference type="GO" id="GO:0019698">
    <property type="term" value="P:D-galacturonate catabolic process"/>
    <property type="evidence" value="ECO:0007669"/>
    <property type="project" value="TreeGrafter"/>
</dbReference>
<dbReference type="Gene3D" id="3.40.1190.20">
    <property type="match status" value="1"/>
</dbReference>
<evidence type="ECO:0000256" key="2">
    <source>
        <dbReference type="ARBA" id="ARBA00022679"/>
    </source>
</evidence>
<dbReference type="GO" id="GO:0008673">
    <property type="term" value="F:2-dehydro-3-deoxygluconokinase activity"/>
    <property type="evidence" value="ECO:0007669"/>
    <property type="project" value="TreeGrafter"/>
</dbReference>
<dbReference type="EMBL" id="SRMF01000004">
    <property type="protein sequence ID" value="TGG92872.1"/>
    <property type="molecule type" value="Genomic_DNA"/>
</dbReference>
<dbReference type="Pfam" id="PF00294">
    <property type="entry name" value="PfkB"/>
    <property type="match status" value="1"/>
</dbReference>
<dbReference type="InterPro" id="IPR050306">
    <property type="entry name" value="PfkB_Carbo_kinase"/>
</dbReference>
<dbReference type="PANTHER" id="PTHR43085:SF15">
    <property type="entry name" value="2-DEHYDRO-3-DEOXYGLUCONOKINASE"/>
    <property type="match status" value="1"/>
</dbReference>
<dbReference type="GO" id="GO:0042840">
    <property type="term" value="P:D-glucuronate catabolic process"/>
    <property type="evidence" value="ECO:0007669"/>
    <property type="project" value="TreeGrafter"/>
</dbReference>
<dbReference type="GO" id="GO:0006974">
    <property type="term" value="P:DNA damage response"/>
    <property type="evidence" value="ECO:0007669"/>
    <property type="project" value="TreeGrafter"/>
</dbReference>
<dbReference type="InterPro" id="IPR011611">
    <property type="entry name" value="PfkB_dom"/>
</dbReference>
<keyword evidence="3 5" id="KW-0418">Kinase</keyword>
<dbReference type="AlphaFoldDB" id="A0A4Z0W5E6"/>
<name>A0A4Z0W5E6_9GAMM</name>
<dbReference type="SUPFAM" id="SSF53613">
    <property type="entry name" value="Ribokinase-like"/>
    <property type="match status" value="1"/>
</dbReference>
<evidence type="ECO:0000259" key="4">
    <source>
        <dbReference type="Pfam" id="PF00294"/>
    </source>
</evidence>
<organism evidence="5 6">
    <name type="scientific">Natronospirillum operosum</name>
    <dbReference type="NCBI Taxonomy" id="2759953"/>
    <lineage>
        <taxon>Bacteria</taxon>
        <taxon>Pseudomonadati</taxon>
        <taxon>Pseudomonadota</taxon>
        <taxon>Gammaproteobacteria</taxon>
        <taxon>Oceanospirillales</taxon>
        <taxon>Natronospirillaceae</taxon>
        <taxon>Natronospirillum</taxon>
    </lineage>
</organism>
<reference evidence="5 6" key="1">
    <citation type="submission" date="2019-04" db="EMBL/GenBank/DDBJ databases">
        <title>Natronospirillum operosus gen. nov., sp. nov., a haloalkaliphilic satellite isolated from decaying biomass of laboratory culture of cyanobacterium Geitlerinema sp. and proposal of Natronospirillaceae fam. nov. and Saccharospirillaceae fam. nov.</title>
        <authorList>
            <person name="Kevbrin V."/>
            <person name="Boltyanskaya Y."/>
            <person name="Koziaeva V."/>
            <person name="Grouzdev D.S."/>
            <person name="Park M."/>
            <person name="Cho J."/>
        </authorList>
    </citation>
    <scope>NUCLEOTIDE SEQUENCE [LARGE SCALE GENOMIC DNA]</scope>
    <source>
        <strain evidence="5 6">G-116</strain>
    </source>
</reference>
<dbReference type="InterPro" id="IPR029056">
    <property type="entry name" value="Ribokinase-like"/>
</dbReference>
<comment type="similarity">
    <text evidence="1">Belongs to the carbohydrate kinase PfkB family.</text>
</comment>
<dbReference type="RefSeq" id="WP_135483544.1">
    <property type="nucleotide sequence ID" value="NZ_SRMF01000004.1"/>
</dbReference>
<dbReference type="OrthoDB" id="9792663at2"/>
<dbReference type="GO" id="GO:0005829">
    <property type="term" value="C:cytosol"/>
    <property type="evidence" value="ECO:0007669"/>
    <property type="project" value="TreeGrafter"/>
</dbReference>
<proteinExistence type="inferred from homology"/>
<dbReference type="PROSITE" id="PS00584">
    <property type="entry name" value="PFKB_KINASES_2"/>
    <property type="match status" value="1"/>
</dbReference>
<evidence type="ECO:0000313" key="5">
    <source>
        <dbReference type="EMBL" id="TGG92872.1"/>
    </source>
</evidence>
<protein>
    <submittedName>
        <fullName evidence="5">Sugar kinase</fullName>
    </submittedName>
</protein>
<dbReference type="InterPro" id="IPR002173">
    <property type="entry name" value="Carboh/pur_kinase_PfkB_CS"/>
</dbReference>
<dbReference type="Proteomes" id="UP000297475">
    <property type="component" value="Unassembled WGS sequence"/>
</dbReference>
<dbReference type="PANTHER" id="PTHR43085">
    <property type="entry name" value="HEXOKINASE FAMILY MEMBER"/>
    <property type="match status" value="1"/>
</dbReference>
<accession>A0A4Z0W5E6</accession>